<dbReference type="PANTHER" id="PTHR11161:SF0">
    <property type="entry name" value="O-ACYLTRANSFERASE LIKE PROTEIN"/>
    <property type="match status" value="1"/>
</dbReference>
<feature type="transmembrane region" description="Helical" evidence="1">
    <location>
        <begin position="342"/>
        <end position="361"/>
    </location>
</feature>
<proteinExistence type="predicted"/>
<reference evidence="4" key="1">
    <citation type="submission" date="2020-11" db="EMBL/GenBank/DDBJ databases">
        <authorList>
            <person name="Tran Van P."/>
        </authorList>
    </citation>
    <scope>NUCLEOTIDE SEQUENCE</scope>
</reference>
<feature type="chain" id="PRO_5036402470" description="Nose resistant-to-fluoxetine protein N-terminal domain-containing protein" evidence="2">
    <location>
        <begin position="23"/>
        <end position="681"/>
    </location>
</feature>
<dbReference type="AlphaFoldDB" id="A0A7R8XA07"/>
<dbReference type="InterPro" id="IPR052728">
    <property type="entry name" value="O2_lipid_transport_reg"/>
</dbReference>
<feature type="signal peptide" evidence="2">
    <location>
        <begin position="1"/>
        <end position="22"/>
    </location>
</feature>
<keyword evidence="1" id="KW-0472">Membrane</keyword>
<feature type="transmembrane region" description="Helical" evidence="1">
    <location>
        <begin position="573"/>
        <end position="598"/>
    </location>
</feature>
<dbReference type="EMBL" id="CAJPEV010000261">
    <property type="protein sequence ID" value="CAG0883124.1"/>
    <property type="molecule type" value="Genomic_DNA"/>
</dbReference>
<protein>
    <recommendedName>
        <fullName evidence="3">Nose resistant-to-fluoxetine protein N-terminal domain-containing protein</fullName>
    </recommendedName>
</protein>
<evidence type="ECO:0000256" key="2">
    <source>
        <dbReference type="SAM" id="SignalP"/>
    </source>
</evidence>
<evidence type="ECO:0000256" key="1">
    <source>
        <dbReference type="SAM" id="Phobius"/>
    </source>
</evidence>
<dbReference type="Pfam" id="PF01757">
    <property type="entry name" value="Acyl_transf_3"/>
    <property type="match status" value="1"/>
</dbReference>
<dbReference type="Pfam" id="PF20146">
    <property type="entry name" value="NRF"/>
    <property type="match status" value="1"/>
</dbReference>
<dbReference type="OrthoDB" id="118951at2759"/>
<feature type="transmembrane region" description="Helical" evidence="1">
    <location>
        <begin position="381"/>
        <end position="407"/>
    </location>
</feature>
<name>A0A7R8XA07_9CRUS</name>
<keyword evidence="1" id="KW-0812">Transmembrane</keyword>
<evidence type="ECO:0000313" key="4">
    <source>
        <dbReference type="EMBL" id="CAD7242398.1"/>
    </source>
</evidence>
<feature type="transmembrane region" description="Helical" evidence="1">
    <location>
        <begin position="652"/>
        <end position="673"/>
    </location>
</feature>
<dbReference type="Proteomes" id="UP000677054">
    <property type="component" value="Unassembled WGS sequence"/>
</dbReference>
<feature type="transmembrane region" description="Helical" evidence="1">
    <location>
        <begin position="279"/>
        <end position="300"/>
    </location>
</feature>
<keyword evidence="5" id="KW-1185">Reference proteome</keyword>
<dbReference type="GO" id="GO:0016747">
    <property type="term" value="F:acyltransferase activity, transferring groups other than amino-acyl groups"/>
    <property type="evidence" value="ECO:0007669"/>
    <property type="project" value="InterPro"/>
</dbReference>
<sequence>MGWKGGCVGILVFCLAAGGVQAKLHHPELLPIALGGRNPDLVPGPPSRISPETLFAQKSLIRSRILREWEGILRRVPQLKQGPGDFLDALNSIQDPQCRAHFTFYLFALLPFLPSVAEDDDILWALSMLDATGKIPEGILEGNLFEWGNWDQCLAIKVSLNESTLPEGIQGNFTGKYCLTNLIFMDPAQRELQMRAIRPKPRTGGLGEMASLLGALPPAIGVCVPSSCSHQDLSNFLMGILPMLGLSDVPIIPYMDEKSCHAEPYNEEERGTKFTRADIIVACVVMAFIIMAACGTILDLSMQNDPDRFKEIRKDKRVIALISFSVYTNGKKVLNTSSTADTLGFLSMTWVVMGHIYGFSFAPQWRNLGTAFEQMFSDWRFMAIANATVSVDTFFFLSGLLVAYILLRDLKRSKGRFNPILYYLHRFIRLTPTLAIAVALLATLSRHMGNGPVWSTAELQAEVCQEDWWRTILYVSNIKIDGRFGQCLGQDSRQHIPTIALQAWYLACDMQMYWFSPFLVVPLFFVPFTVGLGYLVIAMIFFGYVGPFINHYIHEFPATLIPTAMLNDPEGNFFAKAYMVAYVRAGPYVVGIIMGYILHHSKGKKIKMSLPTVALGWGVATATALAIIYGLTEQFKLDGEQLSVTANAFYGGFHRTAWATCVAWVVFACVNGYGGTLHLPF</sequence>
<dbReference type="InterPro" id="IPR002656">
    <property type="entry name" value="Acyl_transf_3_dom"/>
</dbReference>
<evidence type="ECO:0000259" key="3">
    <source>
        <dbReference type="SMART" id="SM00703"/>
    </source>
</evidence>
<feature type="domain" description="Nose resistant-to-fluoxetine protein N-terminal" evidence="3">
    <location>
        <begin position="95"/>
        <end position="262"/>
    </location>
</feature>
<organism evidence="4">
    <name type="scientific">Darwinula stevensoni</name>
    <dbReference type="NCBI Taxonomy" id="69355"/>
    <lineage>
        <taxon>Eukaryota</taxon>
        <taxon>Metazoa</taxon>
        <taxon>Ecdysozoa</taxon>
        <taxon>Arthropoda</taxon>
        <taxon>Crustacea</taxon>
        <taxon>Oligostraca</taxon>
        <taxon>Ostracoda</taxon>
        <taxon>Podocopa</taxon>
        <taxon>Podocopida</taxon>
        <taxon>Darwinulocopina</taxon>
        <taxon>Darwinuloidea</taxon>
        <taxon>Darwinulidae</taxon>
        <taxon>Darwinula</taxon>
    </lineage>
</organism>
<feature type="transmembrane region" description="Helical" evidence="1">
    <location>
        <begin position="610"/>
        <end position="632"/>
    </location>
</feature>
<dbReference type="PANTHER" id="PTHR11161">
    <property type="entry name" value="O-ACYLTRANSFERASE"/>
    <property type="match status" value="1"/>
</dbReference>
<accession>A0A7R8XA07</accession>
<keyword evidence="2" id="KW-0732">Signal</keyword>
<keyword evidence="1" id="KW-1133">Transmembrane helix</keyword>
<dbReference type="SMART" id="SM00703">
    <property type="entry name" value="NRF"/>
    <property type="match status" value="1"/>
</dbReference>
<dbReference type="InterPro" id="IPR006621">
    <property type="entry name" value="Nose-resist-to-fluoxetine_N"/>
</dbReference>
<evidence type="ECO:0000313" key="5">
    <source>
        <dbReference type="Proteomes" id="UP000677054"/>
    </source>
</evidence>
<gene>
    <name evidence="4" type="ORF">DSTB1V02_LOCUS2364</name>
</gene>
<dbReference type="EMBL" id="LR899778">
    <property type="protein sequence ID" value="CAD7242398.1"/>
    <property type="molecule type" value="Genomic_DNA"/>
</dbReference>